<dbReference type="CDD" id="cd16143">
    <property type="entry name" value="ARS_like"/>
    <property type="match status" value="1"/>
</dbReference>
<feature type="domain" description="Sulfatase N-terminal" evidence="5">
    <location>
        <begin position="40"/>
        <end position="402"/>
    </location>
</feature>
<dbReference type="Pfam" id="PF00884">
    <property type="entry name" value="Sulfatase"/>
    <property type="match status" value="1"/>
</dbReference>
<proteinExistence type="inferred from homology"/>
<protein>
    <submittedName>
        <fullName evidence="6">Sulfatase-like hydrolase/transferase</fullName>
    </submittedName>
</protein>
<dbReference type="InterPro" id="IPR050738">
    <property type="entry name" value="Sulfatase"/>
</dbReference>
<sequence length="520" mass="57342">MKQTPSKVPVANRRSLFLAAGILMLAGLCFSCKKEDQEKPNIVYILADDLGYGDVSVYNPDSKISTPHIDGLAEEGMRFTDAHSPSAVCTPTRYSILTGRYAWRSRKPVGVLRGYSRTLIEPGRATVATLLKACGYETAVIGKWHLGLDWQVKEDRRDLLQKEGYGIEEEMAPEDIDFTGSISGGPQEAGFTYSYILPASLDMPPYCYLENQVLAEIPAAYTEGSALDSGYTGPFWRPGKMASSFDFMQVLPTFITKAKEFLNRQEKKRPFFLFLPLTGPHTPWLPDVEHRGKSAAGEYGDFVRQVDDAVGAVLEELDKLGYSENTMVIFTSDNGPFWREEHIAKFAHRAAGPYRGMKADIYEGGHRIPFIVKWPGRTRAGQVSEATTTLTNLVATVAEITGGKKVPGLPEDSYSILSVLTGKSGYVEGQPAVVHSASNGYYAIREGDWKLIQGLGSGGFTEPKTLIPAPGQPKGQLYNLAEDAGETTDLYQKHPEKVKELTEKLEAITNSRERIWSSAR</sequence>
<dbReference type="Gene3D" id="3.30.1120.10">
    <property type="match status" value="1"/>
</dbReference>
<keyword evidence="2" id="KW-0479">Metal-binding</keyword>
<keyword evidence="3" id="KW-0378">Hydrolase</keyword>
<comment type="caution">
    <text evidence="6">The sequence shown here is derived from an EMBL/GenBank/DDBJ whole genome shotgun (WGS) entry which is preliminary data.</text>
</comment>
<dbReference type="PROSITE" id="PS00149">
    <property type="entry name" value="SULFATASE_2"/>
    <property type="match status" value="1"/>
</dbReference>
<reference evidence="7" key="1">
    <citation type="journal article" date="2019" name="Int. J. Syst. Evol. Microbiol.">
        <title>The Global Catalogue of Microorganisms (GCM) 10K type strain sequencing project: providing services to taxonomists for standard genome sequencing and annotation.</title>
        <authorList>
            <consortium name="The Broad Institute Genomics Platform"/>
            <consortium name="The Broad Institute Genome Sequencing Center for Infectious Disease"/>
            <person name="Wu L."/>
            <person name="Ma J."/>
        </authorList>
    </citation>
    <scope>NUCLEOTIDE SEQUENCE [LARGE SCALE GENOMIC DNA]</scope>
    <source>
        <strain evidence="7">JCM 31920</strain>
    </source>
</reference>
<comment type="similarity">
    <text evidence="1">Belongs to the sulfatase family.</text>
</comment>
<dbReference type="Gene3D" id="3.40.720.10">
    <property type="entry name" value="Alkaline Phosphatase, subunit A"/>
    <property type="match status" value="1"/>
</dbReference>
<keyword evidence="7" id="KW-1185">Reference proteome</keyword>
<evidence type="ECO:0000256" key="3">
    <source>
        <dbReference type="ARBA" id="ARBA00022801"/>
    </source>
</evidence>
<dbReference type="EMBL" id="BAABEY010000001">
    <property type="protein sequence ID" value="GAA4431203.1"/>
    <property type="molecule type" value="Genomic_DNA"/>
</dbReference>
<dbReference type="PANTHER" id="PTHR42693:SF53">
    <property type="entry name" value="ENDO-4-O-SULFATASE"/>
    <property type="match status" value="1"/>
</dbReference>
<dbReference type="Proteomes" id="UP001501508">
    <property type="component" value="Unassembled WGS sequence"/>
</dbReference>
<evidence type="ECO:0000259" key="5">
    <source>
        <dbReference type="Pfam" id="PF00884"/>
    </source>
</evidence>
<dbReference type="PROSITE" id="PS00523">
    <property type="entry name" value="SULFATASE_1"/>
    <property type="match status" value="1"/>
</dbReference>
<name>A0ABP8LLS6_9BACT</name>
<evidence type="ECO:0000256" key="1">
    <source>
        <dbReference type="ARBA" id="ARBA00008779"/>
    </source>
</evidence>
<dbReference type="InterPro" id="IPR017850">
    <property type="entry name" value="Alkaline_phosphatase_core_sf"/>
</dbReference>
<dbReference type="InterPro" id="IPR000917">
    <property type="entry name" value="Sulfatase_N"/>
</dbReference>
<evidence type="ECO:0000256" key="4">
    <source>
        <dbReference type="ARBA" id="ARBA00022837"/>
    </source>
</evidence>
<organism evidence="6 7">
    <name type="scientific">Ravibacter arvi</name>
    <dbReference type="NCBI Taxonomy" id="2051041"/>
    <lineage>
        <taxon>Bacteria</taxon>
        <taxon>Pseudomonadati</taxon>
        <taxon>Bacteroidota</taxon>
        <taxon>Cytophagia</taxon>
        <taxon>Cytophagales</taxon>
        <taxon>Spirosomataceae</taxon>
        <taxon>Ravibacter</taxon>
    </lineage>
</organism>
<evidence type="ECO:0000256" key="2">
    <source>
        <dbReference type="ARBA" id="ARBA00022723"/>
    </source>
</evidence>
<evidence type="ECO:0000313" key="7">
    <source>
        <dbReference type="Proteomes" id="UP001501508"/>
    </source>
</evidence>
<accession>A0ABP8LLS6</accession>
<evidence type="ECO:0000313" key="6">
    <source>
        <dbReference type="EMBL" id="GAA4431203.1"/>
    </source>
</evidence>
<dbReference type="InterPro" id="IPR024607">
    <property type="entry name" value="Sulfatase_CS"/>
</dbReference>
<dbReference type="SUPFAM" id="SSF53649">
    <property type="entry name" value="Alkaline phosphatase-like"/>
    <property type="match status" value="1"/>
</dbReference>
<dbReference type="RefSeq" id="WP_345026074.1">
    <property type="nucleotide sequence ID" value="NZ_BAABEY010000001.1"/>
</dbReference>
<dbReference type="PANTHER" id="PTHR42693">
    <property type="entry name" value="ARYLSULFATASE FAMILY MEMBER"/>
    <property type="match status" value="1"/>
</dbReference>
<gene>
    <name evidence="6" type="ORF">GCM10023091_01510</name>
</gene>
<keyword evidence="4" id="KW-0106">Calcium</keyword>